<dbReference type="SUPFAM" id="SSF52540">
    <property type="entry name" value="P-loop containing nucleoside triphosphate hydrolases"/>
    <property type="match status" value="1"/>
</dbReference>
<dbReference type="STRING" id="1408163.A0A0F4YKS4"/>
<dbReference type="Pfam" id="PF23232">
    <property type="entry name" value="AAA_lid_13"/>
    <property type="match status" value="1"/>
</dbReference>
<comment type="caution">
    <text evidence="2">The sequence shown here is derived from an EMBL/GenBank/DDBJ whole genome shotgun (WGS) entry which is preliminary data.</text>
</comment>
<dbReference type="InterPro" id="IPR056599">
    <property type="entry name" value="AAA_lid_fung"/>
</dbReference>
<evidence type="ECO:0000313" key="3">
    <source>
        <dbReference type="Proteomes" id="UP000053958"/>
    </source>
</evidence>
<dbReference type="PANTHER" id="PTHR46411:SF3">
    <property type="entry name" value="AAA+ ATPASE DOMAIN-CONTAINING PROTEIN"/>
    <property type="match status" value="1"/>
</dbReference>
<gene>
    <name evidence="2" type="ORF">T310_7573</name>
</gene>
<dbReference type="Proteomes" id="UP000053958">
    <property type="component" value="Unassembled WGS sequence"/>
</dbReference>
<proteinExistence type="predicted"/>
<evidence type="ECO:0000313" key="2">
    <source>
        <dbReference type="EMBL" id="KKA18476.1"/>
    </source>
</evidence>
<dbReference type="OrthoDB" id="4227295at2759"/>
<name>A0A0F4YKS4_RASE3</name>
<feature type="domain" description="AAA+ ATPase lid" evidence="1">
    <location>
        <begin position="122"/>
        <end position="226"/>
    </location>
</feature>
<sequence length="329" mass="37508">MQGKQVPTKILRIQFMSHPCCPPSVNIDKSSVSEAPEKSPRAFEIVTWVGMHGAEEAASSSTLTIDWAEYGGGDLERNALVSVFLRILEYYEGLLFLTTNRVGSMDEAFKSRIHMALYYPFLDQRQTIAIWKSQMRRAKERLSDLKMDEDAIIDYAMQHFAELWNITGEGLAWNGRQIRNAFQSALALAKHRSQDGEPLMLKVDDFVSVAKASREFDDYLMRVKKGQRDSEIARLNMLREDRLGISLRLPTLVAPTTFPANPAMNYYGQQQQHLRPSTPWQNFSIAQQQGGHFMTPPHQQQPQTGYGYNTAPMQYNRLQPPAMYILGII</sequence>
<reference evidence="2 3" key="1">
    <citation type="submission" date="2015-04" db="EMBL/GenBank/DDBJ databases">
        <authorList>
            <person name="Heijne W.H."/>
            <person name="Fedorova N.D."/>
            <person name="Nierman W.C."/>
            <person name="Vollebregt A.W."/>
            <person name="Zhao Z."/>
            <person name="Wu L."/>
            <person name="Kumar M."/>
            <person name="Stam H."/>
            <person name="van den Berg M.A."/>
            <person name="Pel H.J."/>
        </authorList>
    </citation>
    <scope>NUCLEOTIDE SEQUENCE [LARGE SCALE GENOMIC DNA]</scope>
    <source>
        <strain evidence="2 3">CBS 393.64</strain>
    </source>
</reference>
<keyword evidence="3" id="KW-1185">Reference proteome</keyword>
<dbReference type="InterPro" id="IPR027417">
    <property type="entry name" value="P-loop_NTPase"/>
</dbReference>
<protein>
    <submittedName>
        <fullName evidence="2">AAA family ATPase</fullName>
    </submittedName>
</protein>
<dbReference type="EMBL" id="LASV01000452">
    <property type="protein sequence ID" value="KKA18476.1"/>
    <property type="molecule type" value="Genomic_DNA"/>
</dbReference>
<accession>A0A0F4YKS4</accession>
<dbReference type="GeneID" id="25319844"/>
<organism evidence="2 3">
    <name type="scientific">Rasamsonia emersonii (strain ATCC 16479 / CBS 393.64 / IMI 116815)</name>
    <dbReference type="NCBI Taxonomy" id="1408163"/>
    <lineage>
        <taxon>Eukaryota</taxon>
        <taxon>Fungi</taxon>
        <taxon>Dikarya</taxon>
        <taxon>Ascomycota</taxon>
        <taxon>Pezizomycotina</taxon>
        <taxon>Eurotiomycetes</taxon>
        <taxon>Eurotiomycetidae</taxon>
        <taxon>Eurotiales</taxon>
        <taxon>Trichocomaceae</taxon>
        <taxon>Rasamsonia</taxon>
    </lineage>
</organism>
<dbReference type="RefSeq" id="XP_013325088.1">
    <property type="nucleotide sequence ID" value="XM_013469634.1"/>
</dbReference>
<dbReference type="PANTHER" id="PTHR46411">
    <property type="entry name" value="FAMILY ATPASE, PUTATIVE-RELATED"/>
    <property type="match status" value="1"/>
</dbReference>
<evidence type="ECO:0000259" key="1">
    <source>
        <dbReference type="Pfam" id="PF23232"/>
    </source>
</evidence>
<dbReference type="AlphaFoldDB" id="A0A0F4YKS4"/>
<dbReference type="Gene3D" id="3.40.50.300">
    <property type="entry name" value="P-loop containing nucleotide triphosphate hydrolases"/>
    <property type="match status" value="1"/>
</dbReference>